<evidence type="ECO:0000259" key="3">
    <source>
        <dbReference type="Pfam" id="PF23628"/>
    </source>
</evidence>
<dbReference type="InterPro" id="IPR036322">
    <property type="entry name" value="WD40_repeat_dom_sf"/>
</dbReference>
<gene>
    <name evidence="5" type="ORF">Sradi_5156600</name>
</gene>
<dbReference type="SUPFAM" id="SSF50978">
    <property type="entry name" value="WD40 repeat-like"/>
    <property type="match status" value="1"/>
</dbReference>
<comment type="caution">
    <text evidence="5">The sequence shown here is derived from an EMBL/GenBank/DDBJ whole genome shotgun (WGS) entry which is preliminary data.</text>
</comment>
<accession>A0AAW2M455</accession>
<dbReference type="SUPFAM" id="SSF48371">
    <property type="entry name" value="ARM repeat"/>
    <property type="match status" value="1"/>
</dbReference>
<dbReference type="PROSITE" id="PS50082">
    <property type="entry name" value="WD_REPEATS_2"/>
    <property type="match status" value="2"/>
</dbReference>
<dbReference type="InterPro" id="IPR015943">
    <property type="entry name" value="WD40/YVTN_repeat-like_dom_sf"/>
</dbReference>
<reference evidence="5" key="2">
    <citation type="journal article" date="2024" name="Plant">
        <title>Genomic evolution and insights into agronomic trait innovations of Sesamum species.</title>
        <authorList>
            <person name="Miao H."/>
            <person name="Wang L."/>
            <person name="Qu L."/>
            <person name="Liu H."/>
            <person name="Sun Y."/>
            <person name="Le M."/>
            <person name="Wang Q."/>
            <person name="Wei S."/>
            <person name="Zheng Y."/>
            <person name="Lin W."/>
            <person name="Duan Y."/>
            <person name="Cao H."/>
            <person name="Xiong S."/>
            <person name="Wang X."/>
            <person name="Wei L."/>
            <person name="Li C."/>
            <person name="Ma Q."/>
            <person name="Ju M."/>
            <person name="Zhao R."/>
            <person name="Li G."/>
            <person name="Mu C."/>
            <person name="Tian Q."/>
            <person name="Mei H."/>
            <person name="Zhang T."/>
            <person name="Gao T."/>
            <person name="Zhang H."/>
        </authorList>
    </citation>
    <scope>NUCLEOTIDE SEQUENCE</scope>
    <source>
        <strain evidence="5">G02</strain>
    </source>
</reference>
<dbReference type="Pfam" id="PF23654">
    <property type="entry name" value="ARM_LIN_2nd"/>
    <property type="match status" value="1"/>
</dbReference>
<dbReference type="InterPro" id="IPR001680">
    <property type="entry name" value="WD40_rpt"/>
</dbReference>
<evidence type="ECO:0000259" key="4">
    <source>
        <dbReference type="Pfam" id="PF23654"/>
    </source>
</evidence>
<feature type="compositionally biased region" description="Low complexity" evidence="2">
    <location>
        <begin position="63"/>
        <end position="101"/>
    </location>
</feature>
<dbReference type="PROSITE" id="PS50294">
    <property type="entry name" value="WD_REPEATS_REGION"/>
    <property type="match status" value="2"/>
</dbReference>
<feature type="region of interest" description="Disordered" evidence="2">
    <location>
        <begin position="1"/>
        <end position="101"/>
    </location>
</feature>
<dbReference type="PANTHER" id="PTHR47446:SF3">
    <property type="entry name" value="RING-TYPE E3 UBIQUITIN TRANSFERASE"/>
    <property type="match status" value="1"/>
</dbReference>
<feature type="repeat" description="WD" evidence="1">
    <location>
        <begin position="849"/>
        <end position="883"/>
    </location>
</feature>
<dbReference type="Pfam" id="PF00400">
    <property type="entry name" value="WD40"/>
    <property type="match status" value="1"/>
</dbReference>
<evidence type="ECO:0000256" key="2">
    <source>
        <dbReference type="SAM" id="MobiDB-lite"/>
    </source>
</evidence>
<organism evidence="5">
    <name type="scientific">Sesamum radiatum</name>
    <name type="common">Black benniseed</name>
    <dbReference type="NCBI Taxonomy" id="300843"/>
    <lineage>
        <taxon>Eukaryota</taxon>
        <taxon>Viridiplantae</taxon>
        <taxon>Streptophyta</taxon>
        <taxon>Embryophyta</taxon>
        <taxon>Tracheophyta</taxon>
        <taxon>Spermatophyta</taxon>
        <taxon>Magnoliopsida</taxon>
        <taxon>eudicotyledons</taxon>
        <taxon>Gunneridae</taxon>
        <taxon>Pentapetalae</taxon>
        <taxon>asterids</taxon>
        <taxon>lamiids</taxon>
        <taxon>Lamiales</taxon>
        <taxon>Pedaliaceae</taxon>
        <taxon>Sesamum</taxon>
    </lineage>
</organism>
<dbReference type="InterPro" id="IPR056514">
    <property type="entry name" value="ARM_LIN_2nd"/>
</dbReference>
<feature type="compositionally biased region" description="Acidic residues" evidence="2">
    <location>
        <begin position="26"/>
        <end position="37"/>
    </location>
</feature>
<dbReference type="InterPro" id="IPR016024">
    <property type="entry name" value="ARM-type_fold"/>
</dbReference>
<dbReference type="InterPro" id="IPR011989">
    <property type="entry name" value="ARM-like"/>
</dbReference>
<dbReference type="AlphaFoldDB" id="A0AAW2M455"/>
<evidence type="ECO:0000256" key="1">
    <source>
        <dbReference type="PROSITE-ProRule" id="PRU00221"/>
    </source>
</evidence>
<reference evidence="5" key="1">
    <citation type="submission" date="2020-06" db="EMBL/GenBank/DDBJ databases">
        <authorList>
            <person name="Li T."/>
            <person name="Hu X."/>
            <person name="Zhang T."/>
            <person name="Song X."/>
            <person name="Zhang H."/>
            <person name="Dai N."/>
            <person name="Sheng W."/>
            <person name="Hou X."/>
            <person name="Wei L."/>
        </authorList>
    </citation>
    <scope>NUCLEOTIDE SEQUENCE</scope>
    <source>
        <strain evidence="5">G02</strain>
        <tissue evidence="5">Leaf</tissue>
    </source>
</reference>
<sequence>MLPARKQRFTSENLENSAGWDASVEMPEECEDSGEDTDGIKAKDRSPETVSNSFRAEDDDTRSVVSSRSISRNRTRTTSSRQSSKVSTSKQSPQSSSSEQQIPERCQTLCYGFCQARAMDSSISNSLPVFLHFHLLTIQALAQQTLTEKWHGIDNQGQLKTGRRSVGNRQRVQQEFPKRYKLSLFTFSPVLCEFQKSHSRMDEQRKYNMPYHTTTSICGFTSQNKLCSEELDQHPDLAQEFSCTETPRNCLSNTSLNDMPSESLLSQRSISNEVEHKPQRFTRSALSTSPTSVISQASIQTVINALKPYILVLCNSEDLQECEAAVLTIAKIWEDSNVDSGIHSYLSSPTIINGFMEVLPASLKKDVLRTTVYILSRLIYADDRVGDLLTSIDSDFYCLVDLLKKGLADAAVLLYLLRPSFSHLSSHSLITTLLHIISNKSEDSADFQYVIAPKDAAIALLEEIVAGGDKTDRSYNARTIITENGIPALLNCLNRVDGRQSIVSILLCCIRIDITCKDLIANRIELSPVLELFHGGNDSVRGVCVEFLCELVHLSRRTLSNQILQMIKEEGTFSTMHTLLVYLQMSPMEQKPAVAFLLLQLDLLTAPRKMSIYREEAMEALLEALQRKDFPSSQIMALRMLSSLSGHLGPSRKPYMESWLLKIAGFDQPYNAIMRGEETKTSDTEFAAMKEEEKATRTWEKRMAFVLTNHERGMIFKALEECFKSNSIEIAKSCLVVATWLVYMLYSFPDCGIRDVACKSLLDKFINVLQSSKNLEEKILAALALRGFISEPGGLQEMGLYAKSVWKTLRRLKKNCIVVHDIMKALMNLPSIDAVWDTGKSTPRLIQEAREHSKAVTCLYVPPACDKLYSGSLDKTIRVWSIKQEEIHCIQVHDVKEAVLALAANASFACFSTQGNGVKVYNWSGVPKSINFNKQVKCLAMDGEKLYCGCSGYSIQEVDLGTHTSSTFYSGAKRLLGKQTIYAVEIHNGLLYACGSSVDGIAGKVFKLSSKAVIGTLPAGLDIQQTTVNNDFIFTATKCGVIEVWLKDRLTKIAYVKTGSGNARITATASDAHGQKLFAGTSDGRLQVWSLD</sequence>
<dbReference type="InterPro" id="IPR052858">
    <property type="entry name" value="E3_ubiquitin-ligase_LIN"/>
</dbReference>
<dbReference type="EMBL" id="JACGWJ010000023">
    <property type="protein sequence ID" value="KAL0325873.1"/>
    <property type="molecule type" value="Genomic_DNA"/>
</dbReference>
<evidence type="ECO:0000313" key="5">
    <source>
        <dbReference type="EMBL" id="KAL0325873.1"/>
    </source>
</evidence>
<proteinExistence type="predicted"/>
<protein>
    <submittedName>
        <fullName evidence="5">E3 ubiquitin-protein ligase LIN</fullName>
    </submittedName>
</protein>
<dbReference type="SMART" id="SM00320">
    <property type="entry name" value="WD40"/>
    <property type="match status" value="3"/>
</dbReference>
<keyword evidence="1" id="KW-0853">WD repeat</keyword>
<name>A0AAW2M455_SESRA</name>
<feature type="repeat" description="WD" evidence="1">
    <location>
        <begin position="1058"/>
        <end position="1092"/>
    </location>
</feature>
<feature type="compositionally biased region" description="Basic and acidic residues" evidence="2">
    <location>
        <begin position="38"/>
        <end position="47"/>
    </location>
</feature>
<feature type="domain" description="Putative E3 ubiquitin-protein ligase LIN ARM-like" evidence="3">
    <location>
        <begin position="464"/>
        <end position="824"/>
    </location>
</feature>
<dbReference type="Gene3D" id="2.130.10.10">
    <property type="entry name" value="YVTN repeat-like/Quinoprotein amine dehydrogenase"/>
    <property type="match status" value="1"/>
</dbReference>
<dbReference type="Pfam" id="PF23628">
    <property type="entry name" value="ARM_LIN_C"/>
    <property type="match status" value="1"/>
</dbReference>
<feature type="domain" description="Putative E3 ubiquitin-protein ligase LIN ARM repeats" evidence="4">
    <location>
        <begin position="301"/>
        <end position="462"/>
    </location>
</feature>
<dbReference type="Gene3D" id="1.25.10.10">
    <property type="entry name" value="Leucine-rich Repeat Variant"/>
    <property type="match status" value="1"/>
</dbReference>
<dbReference type="PANTHER" id="PTHR47446">
    <property type="entry name" value="RING-TYPE E3 UBIQUITIN TRANSFERASE"/>
    <property type="match status" value="1"/>
</dbReference>
<dbReference type="InterPro" id="IPR055566">
    <property type="entry name" value="ARM_LIN"/>
</dbReference>